<dbReference type="GO" id="GO:0003677">
    <property type="term" value="F:DNA binding"/>
    <property type="evidence" value="ECO:0007669"/>
    <property type="project" value="InterPro"/>
</dbReference>
<evidence type="ECO:0000313" key="2">
    <source>
        <dbReference type="EMBL" id="QQX24982.1"/>
    </source>
</evidence>
<dbReference type="SMART" id="SM00530">
    <property type="entry name" value="HTH_XRE"/>
    <property type="match status" value="1"/>
</dbReference>
<name>A0AB37HFE7_9BACI</name>
<accession>A0AB37HFE7</accession>
<dbReference type="InterPro" id="IPR016024">
    <property type="entry name" value="ARM-type_fold"/>
</dbReference>
<dbReference type="KEGG" id="hspo:JGZ69_20045"/>
<dbReference type="PANTHER" id="PTHR41291:SF1">
    <property type="entry name" value="DNA ALKYLATION REPAIR PROTEIN"/>
    <property type="match status" value="1"/>
</dbReference>
<dbReference type="Gene3D" id="1.10.260.40">
    <property type="entry name" value="lambda repressor-like DNA-binding domains"/>
    <property type="match status" value="1"/>
</dbReference>
<sequence length="517" mass="60209">MVKGKILKYYREQKGYTQEQLSKGICPVSHLSKIERGITEYSEEITAILSKQLNINIQDEVRKFKNFEVTLQEWQNAIVMLDTDEMQVKKAALDANPLKNIPDFQVRYSLLLARHYLVFYEIEKCHKLMENVKKLDINLSPYESNLYNHVQGIYYFSIGSYKKSIEILKKIDSNYSSQEYYYHLAISYHAVHNNTLAQYYAQKALHYFQETLNFTRILDTETLIILLINAKSQFSLKETRQFYYKLIQSAKKIQSVDRLMKLYYNFGQELFRRKHFKEGSGTMNFETVMQELEALGKDRMKKMYISNGAHEPLFGVATGAMKPIAKKIKINQPLAEELYSTGNYDAMYFAGIIADSKAMTESDFDRWMDGAYFYMLSDYVVAVTLSESDIAQDVADKWIASDDELRMSAGWSCYCWLLGNRKDNEFSESKISNMLDIVKNTIHESPERTKSSMNNFLSTVGISYLPLHEKAVKTAKEVGIVEVKREHKKSSLLNAYENIQKEIERGRLGFKRKYVRC</sequence>
<dbReference type="PANTHER" id="PTHR41291">
    <property type="entry name" value="DNA ALKYLATION REPAIR PROTEIN"/>
    <property type="match status" value="1"/>
</dbReference>
<dbReference type="Pfam" id="PF01381">
    <property type="entry name" value="HTH_3"/>
    <property type="match status" value="1"/>
</dbReference>
<dbReference type="InterPro" id="IPR014825">
    <property type="entry name" value="DNA_alkylation"/>
</dbReference>
<dbReference type="Proteomes" id="UP000595512">
    <property type="component" value="Chromosome"/>
</dbReference>
<organism evidence="2 3">
    <name type="scientific">Heyndrickxia sporothermodurans</name>
    <dbReference type="NCBI Taxonomy" id="46224"/>
    <lineage>
        <taxon>Bacteria</taxon>
        <taxon>Bacillati</taxon>
        <taxon>Bacillota</taxon>
        <taxon>Bacilli</taxon>
        <taxon>Bacillales</taxon>
        <taxon>Bacillaceae</taxon>
        <taxon>Heyndrickxia</taxon>
    </lineage>
</organism>
<protein>
    <submittedName>
        <fullName evidence="2">DNA alkylation repair protein</fullName>
    </submittedName>
</protein>
<dbReference type="EMBL" id="CP066701">
    <property type="protein sequence ID" value="QQX24982.1"/>
    <property type="molecule type" value="Genomic_DNA"/>
</dbReference>
<dbReference type="SUPFAM" id="SSF48371">
    <property type="entry name" value="ARM repeat"/>
    <property type="match status" value="1"/>
</dbReference>
<dbReference type="InterPro" id="IPR010982">
    <property type="entry name" value="Lambda_DNA-bd_dom_sf"/>
</dbReference>
<evidence type="ECO:0000313" key="3">
    <source>
        <dbReference type="Proteomes" id="UP000595512"/>
    </source>
</evidence>
<feature type="domain" description="HTH cro/C1-type" evidence="1">
    <location>
        <begin position="7"/>
        <end position="61"/>
    </location>
</feature>
<dbReference type="Pfam" id="PF08713">
    <property type="entry name" value="DNA_alkylation"/>
    <property type="match status" value="1"/>
</dbReference>
<dbReference type="SUPFAM" id="SSF47413">
    <property type="entry name" value="lambda repressor-like DNA-binding domains"/>
    <property type="match status" value="1"/>
</dbReference>
<proteinExistence type="predicted"/>
<dbReference type="CDD" id="cd06561">
    <property type="entry name" value="AlkD_like"/>
    <property type="match status" value="1"/>
</dbReference>
<dbReference type="AlphaFoldDB" id="A0AB37HFE7"/>
<dbReference type="SUPFAM" id="SSF48452">
    <property type="entry name" value="TPR-like"/>
    <property type="match status" value="1"/>
</dbReference>
<gene>
    <name evidence="2" type="ORF">JGZ69_20045</name>
</gene>
<dbReference type="Gene3D" id="1.25.40.1000">
    <property type="match status" value="1"/>
</dbReference>
<dbReference type="Gene3D" id="1.25.40.10">
    <property type="entry name" value="Tetratricopeptide repeat domain"/>
    <property type="match status" value="1"/>
</dbReference>
<dbReference type="CDD" id="cd00093">
    <property type="entry name" value="HTH_XRE"/>
    <property type="match status" value="1"/>
</dbReference>
<evidence type="ECO:0000259" key="1">
    <source>
        <dbReference type="PROSITE" id="PS50943"/>
    </source>
</evidence>
<dbReference type="InterPro" id="IPR011990">
    <property type="entry name" value="TPR-like_helical_dom_sf"/>
</dbReference>
<dbReference type="PROSITE" id="PS50943">
    <property type="entry name" value="HTH_CROC1"/>
    <property type="match status" value="1"/>
</dbReference>
<reference evidence="2 3" key="1">
    <citation type="submission" date="2020-12" db="EMBL/GenBank/DDBJ databases">
        <title>Taxonomic evaluation of the Bacillus sporothermodurans group of bacteria based on whole genome sequences.</title>
        <authorList>
            <person name="Fiedler G."/>
            <person name="Herbstmann A.-D."/>
            <person name="Doll E."/>
            <person name="Wenning M."/>
            <person name="Brinks E."/>
            <person name="Kabisch J."/>
            <person name="Breitenwieser F."/>
            <person name="Lappann M."/>
            <person name="Boehnlein C."/>
            <person name="Franz C."/>
        </authorList>
    </citation>
    <scope>NUCLEOTIDE SEQUENCE [LARGE SCALE GENOMIC DNA]</scope>
    <source>
        <strain evidence="2 3">DSM 10599</strain>
    </source>
</reference>
<dbReference type="InterPro" id="IPR001387">
    <property type="entry name" value="Cro/C1-type_HTH"/>
</dbReference>